<evidence type="ECO:0000256" key="1">
    <source>
        <dbReference type="ARBA" id="ARBA00022737"/>
    </source>
</evidence>
<accession>A0A9D4UJW6</accession>
<organism evidence="5 6">
    <name type="scientific">Adiantum capillus-veneris</name>
    <name type="common">Maidenhair fern</name>
    <dbReference type="NCBI Taxonomy" id="13818"/>
    <lineage>
        <taxon>Eukaryota</taxon>
        <taxon>Viridiplantae</taxon>
        <taxon>Streptophyta</taxon>
        <taxon>Embryophyta</taxon>
        <taxon>Tracheophyta</taxon>
        <taxon>Polypodiopsida</taxon>
        <taxon>Polypodiidae</taxon>
        <taxon>Polypodiales</taxon>
        <taxon>Pteridineae</taxon>
        <taxon>Pteridaceae</taxon>
        <taxon>Vittarioideae</taxon>
        <taxon>Adiantum</taxon>
    </lineage>
</organism>
<evidence type="ECO:0000313" key="6">
    <source>
        <dbReference type="Proteomes" id="UP000886520"/>
    </source>
</evidence>
<feature type="repeat" description="PPR" evidence="2">
    <location>
        <begin position="408"/>
        <end position="442"/>
    </location>
</feature>
<gene>
    <name evidence="5" type="ORF">GOP47_0017108</name>
</gene>
<sequence>MQHHPIAGLAKQQCPALDDKRSRSGRIAARDSMVTVQQPWPFGMSPARPPGCVLANASEQPLYAFPVTTAASRSNLLQPCQRERDPMMLFEQPTEQLYGSSALPGPDLEQVPPIVASELGRIFLEKSLRADGADHDRPEHELRSFNENVASDSHINRQLTEAGIASRNTIWYRDNADLGNVPSTYNRNRNQVAENMDKGNSLCNLVSSNMRETNYSEALNWRELDMDDVLFALDETEVNLSIFDILLLVQKCRESKNPLFSFRLHRHICENGLESDVVVGNHLVPMFAECGDLPTASRIFNKLVYRNEHSWSFLMLGYSMNGQLQHALDLYHDMNEGSIQPTSFTFLGLLKACGILESLQVGRNLHEQIKQKGLGGDLLVGNSLIDMYIKCGSLGEAEEVFEGLPVRDVVSWTALLAGYVECDLGKESLALYHRMQSEGISANRVTLSLAAKACRIMQALDEGRMIHSEVVEKGYESDITVSNSILSLYCKCGCLNEACEVFDKLQAWDVVSWNTLIVAYIDHGDFQEPVDCFVQMQVEKVVPDTITLSCALKACASMGAVEQGQEVHITSVKLGLAEDLLVANSLTGFYGRCGLLLEARNSFDKLELRDVVSWTALIAGYAEHSHGEEALNCFMWMQKRGLVPNAITYSCALKACGGMGINVKGMELHMEAVRKGLDLESTVANTLVSMYAACGLLVEASDVFERIPAKCVVSWTALIGGHTDCGSDVMALKYFKKMQAGGIFPNAFTYACTLKACGSIGTVDKGRELHVHIVWDGFERDSSVASALINMYAKCGSLIEACDVFNNVSVYDVSAWSAMMKAYAMNHEGSKAVQCFKHMQQQGCKPDVVTFTCLFTACSHAGLAKEGFEYFKLMREYYGLAPTREHYSCMVDLLARSGDLFAAEQFLETFAPASEDTWAALLSACKTHGEADLGFRCFQQLVQKDPEDAAWYVLMTDIYTGAGSIEGALKIEGLRKHVEAFKKPASAWIEIDNEVHEFVVGNEQNDSVLATVRNLNLRLKDEGHVPNVSKDVRPTSDHQKEVALCEHAEKLAIAFGLLNTPLGTTLRISKNLRMCTDCHSASKVVSKIERREIILRDDSCMHHFKDGVCICGDMF</sequence>
<evidence type="ECO:0000256" key="3">
    <source>
        <dbReference type="SAM" id="MobiDB-lite"/>
    </source>
</evidence>
<dbReference type="InterPro" id="IPR050421">
    <property type="entry name" value="PPR"/>
</dbReference>
<dbReference type="Gene3D" id="1.25.40.10">
    <property type="entry name" value="Tetratricopeptide repeat domain"/>
    <property type="match status" value="6"/>
</dbReference>
<dbReference type="EMBL" id="JABFUD020000016">
    <property type="protein sequence ID" value="KAI5068763.1"/>
    <property type="molecule type" value="Genomic_DNA"/>
</dbReference>
<dbReference type="GO" id="GO:0008270">
    <property type="term" value="F:zinc ion binding"/>
    <property type="evidence" value="ECO:0007669"/>
    <property type="project" value="InterPro"/>
</dbReference>
<dbReference type="OrthoDB" id="1900981at2759"/>
<dbReference type="Pfam" id="PF01535">
    <property type="entry name" value="PPR"/>
    <property type="match status" value="5"/>
</dbReference>
<evidence type="ECO:0000259" key="4">
    <source>
        <dbReference type="Pfam" id="PF14432"/>
    </source>
</evidence>
<dbReference type="NCBIfam" id="TIGR00756">
    <property type="entry name" value="PPR"/>
    <property type="match status" value="8"/>
</dbReference>
<feature type="repeat" description="PPR" evidence="2">
    <location>
        <begin position="307"/>
        <end position="341"/>
    </location>
</feature>
<dbReference type="Pfam" id="PF13041">
    <property type="entry name" value="PPR_2"/>
    <property type="match status" value="5"/>
</dbReference>
<feature type="domain" description="DYW" evidence="4">
    <location>
        <begin position="1023"/>
        <end position="1114"/>
    </location>
</feature>
<dbReference type="AlphaFoldDB" id="A0A9D4UJW6"/>
<feature type="repeat" description="PPR" evidence="2">
    <location>
        <begin position="812"/>
        <end position="846"/>
    </location>
</feature>
<dbReference type="Proteomes" id="UP000886520">
    <property type="component" value="Chromosome 16"/>
</dbReference>
<feature type="repeat" description="PPR" evidence="2">
    <location>
        <begin position="610"/>
        <end position="644"/>
    </location>
</feature>
<comment type="caution">
    <text evidence="5">The sequence shown here is derived from an EMBL/GenBank/DDBJ whole genome shotgun (WGS) entry which is preliminary data.</text>
</comment>
<dbReference type="PANTHER" id="PTHR47928:SF190">
    <property type="entry name" value="PENTACOTRIPEPTIDE-REPEAT REGION OF PRORP DOMAIN-CONTAINING PROTEIN"/>
    <property type="match status" value="1"/>
</dbReference>
<dbReference type="InterPro" id="IPR032867">
    <property type="entry name" value="DYW_dom"/>
</dbReference>
<name>A0A9D4UJW6_ADICA</name>
<proteinExistence type="predicted"/>
<feature type="repeat" description="PPR" evidence="2">
    <location>
        <begin position="478"/>
        <end position="508"/>
    </location>
</feature>
<dbReference type="PROSITE" id="PS51375">
    <property type="entry name" value="PPR"/>
    <property type="match status" value="7"/>
</dbReference>
<feature type="repeat" description="PPR" evidence="2">
    <location>
        <begin position="711"/>
        <end position="745"/>
    </location>
</feature>
<dbReference type="FunFam" id="1.25.40.10:FF:000031">
    <property type="entry name" value="Pentatricopeptide repeat-containing protein mitochondrial"/>
    <property type="match status" value="1"/>
</dbReference>
<evidence type="ECO:0000313" key="5">
    <source>
        <dbReference type="EMBL" id="KAI5068763.1"/>
    </source>
</evidence>
<protein>
    <recommendedName>
        <fullName evidence="4">DYW domain-containing protein</fullName>
    </recommendedName>
</protein>
<feature type="repeat" description="PPR" evidence="2">
    <location>
        <begin position="509"/>
        <end position="543"/>
    </location>
</feature>
<dbReference type="FunFam" id="1.25.40.10:FF:000344">
    <property type="entry name" value="Pentatricopeptide repeat-containing protein"/>
    <property type="match status" value="2"/>
</dbReference>
<keyword evidence="6" id="KW-1185">Reference proteome</keyword>
<dbReference type="InterPro" id="IPR002885">
    <property type="entry name" value="PPR_rpt"/>
</dbReference>
<keyword evidence="1" id="KW-0677">Repeat</keyword>
<dbReference type="PANTHER" id="PTHR47928">
    <property type="entry name" value="REPEAT-CONTAINING PROTEIN, PUTATIVE-RELATED"/>
    <property type="match status" value="1"/>
</dbReference>
<dbReference type="InterPro" id="IPR011990">
    <property type="entry name" value="TPR-like_helical_dom_sf"/>
</dbReference>
<feature type="region of interest" description="Disordered" evidence="3">
    <location>
        <begin position="1"/>
        <end position="24"/>
    </location>
</feature>
<evidence type="ECO:0000256" key="2">
    <source>
        <dbReference type="PROSITE-ProRule" id="PRU00708"/>
    </source>
</evidence>
<reference evidence="5" key="1">
    <citation type="submission" date="2021-01" db="EMBL/GenBank/DDBJ databases">
        <title>Adiantum capillus-veneris genome.</title>
        <authorList>
            <person name="Fang Y."/>
            <person name="Liao Q."/>
        </authorList>
    </citation>
    <scope>NUCLEOTIDE SEQUENCE</scope>
    <source>
        <strain evidence="5">H3</strain>
        <tissue evidence="5">Leaf</tissue>
    </source>
</reference>
<dbReference type="FunFam" id="1.25.40.10:FF:000090">
    <property type="entry name" value="Pentatricopeptide repeat-containing protein, chloroplastic"/>
    <property type="match status" value="1"/>
</dbReference>
<dbReference type="Pfam" id="PF14432">
    <property type="entry name" value="DYW_deaminase"/>
    <property type="match status" value="1"/>
</dbReference>
<dbReference type="SUPFAM" id="SSF48452">
    <property type="entry name" value="TPR-like"/>
    <property type="match status" value="1"/>
</dbReference>